<evidence type="ECO:0000313" key="3">
    <source>
        <dbReference type="Proteomes" id="UP000515806"/>
    </source>
</evidence>
<gene>
    <name evidence="2" type="ORF">H9L23_01915</name>
</gene>
<dbReference type="SUPFAM" id="SSF56524">
    <property type="entry name" value="Oxidoreductase molybdopterin-binding domain"/>
    <property type="match status" value="1"/>
</dbReference>
<protein>
    <submittedName>
        <fullName evidence="2">Molybdopterin-dependent oxidoreductase</fullName>
    </submittedName>
</protein>
<sequence>MFGAWREPVPKRNSFKEAWQVLLHFKCVEGWDQIQHWAGVSLSNFLLHYKLDKLGEKNYMGLETPNGEYYVGLERDSVLHPQTILAYEMNGKPITSDHGAPLRLIIPVKYGIKNLKRIGLMSFSDQRPKDYWAEQGYDYYSGL</sequence>
<dbReference type="Pfam" id="PF00174">
    <property type="entry name" value="Oxidored_molyb"/>
    <property type="match status" value="1"/>
</dbReference>
<name>A0A7G9QNP3_9SPHI</name>
<keyword evidence="3" id="KW-1185">Reference proteome</keyword>
<proteinExistence type="predicted"/>
<accession>A0A7G9QNP3</accession>
<dbReference type="EMBL" id="CP060723">
    <property type="protein sequence ID" value="QNN44968.1"/>
    <property type="molecule type" value="Genomic_DNA"/>
</dbReference>
<feature type="domain" description="Oxidoreductase molybdopterin-binding" evidence="1">
    <location>
        <begin position="34"/>
        <end position="132"/>
    </location>
</feature>
<dbReference type="InterPro" id="IPR000572">
    <property type="entry name" value="OxRdtase_Mopterin-bd_dom"/>
</dbReference>
<evidence type="ECO:0000259" key="1">
    <source>
        <dbReference type="Pfam" id="PF00174"/>
    </source>
</evidence>
<dbReference type="AlphaFoldDB" id="A0A7G9QNP3"/>
<dbReference type="PANTHER" id="PTHR43032">
    <property type="entry name" value="PROTEIN-METHIONINE-SULFOXIDE REDUCTASE"/>
    <property type="match status" value="1"/>
</dbReference>
<evidence type="ECO:0000313" key="2">
    <source>
        <dbReference type="EMBL" id="QNN44968.1"/>
    </source>
</evidence>
<dbReference type="Gene3D" id="3.90.420.10">
    <property type="entry name" value="Oxidoreductase, molybdopterin-binding domain"/>
    <property type="match status" value="1"/>
</dbReference>
<dbReference type="Proteomes" id="UP000515806">
    <property type="component" value="Chromosome"/>
</dbReference>
<organism evidence="2 3">
    <name type="scientific">Pedobacter roseus</name>
    <dbReference type="NCBI Taxonomy" id="336820"/>
    <lineage>
        <taxon>Bacteria</taxon>
        <taxon>Pseudomonadati</taxon>
        <taxon>Bacteroidota</taxon>
        <taxon>Sphingobacteriia</taxon>
        <taxon>Sphingobacteriales</taxon>
        <taxon>Sphingobacteriaceae</taxon>
        <taxon>Pedobacter</taxon>
    </lineage>
</organism>
<dbReference type="KEGG" id="proe:H9L23_01915"/>
<reference evidence="2 3" key="1">
    <citation type="submission" date="2020-08" db="EMBL/GenBank/DDBJ databases">
        <title>Genome sequence of Pedobacter roseus KACC 11594T.</title>
        <authorList>
            <person name="Hyun D.-W."/>
            <person name="Bae J.-W."/>
        </authorList>
    </citation>
    <scope>NUCLEOTIDE SEQUENCE [LARGE SCALE GENOMIC DNA]</scope>
    <source>
        <strain evidence="2 3">KACC 11594</strain>
    </source>
</reference>
<dbReference type="InterPro" id="IPR036374">
    <property type="entry name" value="OxRdtase_Mopterin-bd_sf"/>
</dbReference>